<name>A0ABT1RPR5_9FIRM</name>
<reference evidence="2 3" key="1">
    <citation type="submission" date="2022-06" db="EMBL/GenBank/DDBJ databases">
        <title>Isolation of gut microbiota from human fecal samples.</title>
        <authorList>
            <person name="Pamer E.G."/>
            <person name="Barat B."/>
            <person name="Waligurski E."/>
            <person name="Medina S."/>
            <person name="Paddock L."/>
            <person name="Mostad J."/>
        </authorList>
    </citation>
    <scope>NUCLEOTIDE SEQUENCE [LARGE SCALE GENOMIC DNA]</scope>
    <source>
        <strain evidence="2 3">SL.3.17</strain>
    </source>
</reference>
<organism evidence="2 3">
    <name type="scientific">Anaerovorax odorimutans</name>
    <dbReference type="NCBI Taxonomy" id="109327"/>
    <lineage>
        <taxon>Bacteria</taxon>
        <taxon>Bacillati</taxon>
        <taxon>Bacillota</taxon>
        <taxon>Clostridia</taxon>
        <taxon>Peptostreptococcales</taxon>
        <taxon>Anaerovoracaceae</taxon>
        <taxon>Anaerovorax</taxon>
    </lineage>
</organism>
<keyword evidence="3" id="KW-1185">Reference proteome</keyword>
<dbReference type="InterPro" id="IPR041657">
    <property type="entry name" value="HTH_17"/>
</dbReference>
<dbReference type="Proteomes" id="UP001524502">
    <property type="component" value="Unassembled WGS sequence"/>
</dbReference>
<comment type="caution">
    <text evidence="2">The sequence shown here is derived from an EMBL/GenBank/DDBJ whole genome shotgun (WGS) entry which is preliminary data.</text>
</comment>
<dbReference type="InterPro" id="IPR010093">
    <property type="entry name" value="SinI_DNA-bd"/>
</dbReference>
<accession>A0ABT1RPR5</accession>
<evidence type="ECO:0000313" key="2">
    <source>
        <dbReference type="EMBL" id="MCQ4637170.1"/>
    </source>
</evidence>
<gene>
    <name evidence="2" type="ORF">NE619_10575</name>
</gene>
<protein>
    <submittedName>
        <fullName evidence="2">Helix-turn-helix domain-containing protein</fullName>
    </submittedName>
</protein>
<sequence>MEELLVYTPEQVAKVLQTRKGTILDQCKTGIMPAYREGANWKIPVDSLREYLKDRARSESKARREQER</sequence>
<evidence type="ECO:0000259" key="1">
    <source>
        <dbReference type="Pfam" id="PF12728"/>
    </source>
</evidence>
<feature type="domain" description="Helix-turn-helix" evidence="1">
    <location>
        <begin position="6"/>
        <end position="55"/>
    </location>
</feature>
<evidence type="ECO:0000313" key="3">
    <source>
        <dbReference type="Proteomes" id="UP001524502"/>
    </source>
</evidence>
<dbReference type="Pfam" id="PF12728">
    <property type="entry name" value="HTH_17"/>
    <property type="match status" value="1"/>
</dbReference>
<dbReference type="RefSeq" id="WP_256132363.1">
    <property type="nucleotide sequence ID" value="NZ_JANFXK010000011.1"/>
</dbReference>
<dbReference type="EMBL" id="JANFXK010000011">
    <property type="protein sequence ID" value="MCQ4637170.1"/>
    <property type="molecule type" value="Genomic_DNA"/>
</dbReference>
<proteinExistence type="predicted"/>
<dbReference type="NCBIfam" id="TIGR01764">
    <property type="entry name" value="excise"/>
    <property type="match status" value="1"/>
</dbReference>